<dbReference type="OrthoDB" id="192629at2759"/>
<dbReference type="AlphaFoldDB" id="A0A024TEJ7"/>
<dbReference type="VEuPathDB" id="FungiDB:H310_13295"/>
<feature type="transmembrane region" description="Helical" evidence="3">
    <location>
        <begin position="65"/>
        <end position="85"/>
    </location>
</feature>
<feature type="domain" description="CSC1/OSCA1-like cytosolic" evidence="4">
    <location>
        <begin position="260"/>
        <end position="407"/>
    </location>
</feature>
<feature type="transmembrane region" description="Helical" evidence="3">
    <location>
        <begin position="809"/>
        <end position="831"/>
    </location>
</feature>
<feature type="coiled-coil region" evidence="1">
    <location>
        <begin position="285"/>
        <end position="340"/>
    </location>
</feature>
<keyword evidence="3" id="KW-1133">Transmembrane helix</keyword>
<dbReference type="GO" id="GO:0005886">
    <property type="term" value="C:plasma membrane"/>
    <property type="evidence" value="ECO:0007669"/>
    <property type="project" value="TreeGrafter"/>
</dbReference>
<evidence type="ECO:0000256" key="2">
    <source>
        <dbReference type="SAM" id="MobiDB-lite"/>
    </source>
</evidence>
<feature type="transmembrane region" description="Helical" evidence="3">
    <location>
        <begin position="612"/>
        <end position="635"/>
    </location>
</feature>
<dbReference type="STRING" id="157072.A0A024TEJ7"/>
<feature type="transmembrane region" description="Helical" evidence="3">
    <location>
        <begin position="920"/>
        <end position="938"/>
    </location>
</feature>
<organism evidence="5">
    <name type="scientific">Aphanomyces invadans</name>
    <dbReference type="NCBI Taxonomy" id="157072"/>
    <lineage>
        <taxon>Eukaryota</taxon>
        <taxon>Sar</taxon>
        <taxon>Stramenopiles</taxon>
        <taxon>Oomycota</taxon>
        <taxon>Saprolegniomycetes</taxon>
        <taxon>Saprolegniales</taxon>
        <taxon>Verrucalvaceae</taxon>
        <taxon>Aphanomyces</taxon>
    </lineage>
</organism>
<dbReference type="Pfam" id="PF14703">
    <property type="entry name" value="PHM7_cyt"/>
    <property type="match status" value="1"/>
</dbReference>
<keyword evidence="3" id="KW-0472">Membrane</keyword>
<feature type="transmembrane region" description="Helical" evidence="3">
    <location>
        <begin position="764"/>
        <end position="789"/>
    </location>
</feature>
<dbReference type="InterPro" id="IPR045122">
    <property type="entry name" value="Csc1-like"/>
</dbReference>
<dbReference type="eggNOG" id="ENOG502QZ1Z">
    <property type="taxonomic scope" value="Eukaryota"/>
</dbReference>
<feature type="region of interest" description="Disordered" evidence="2">
    <location>
        <begin position="1082"/>
        <end position="1106"/>
    </location>
</feature>
<evidence type="ECO:0000256" key="1">
    <source>
        <dbReference type="SAM" id="Coils"/>
    </source>
</evidence>
<feature type="transmembrane region" description="Helical" evidence="3">
    <location>
        <begin position="693"/>
        <end position="725"/>
    </location>
</feature>
<accession>A0A024TEJ7</accession>
<dbReference type="EMBL" id="KI914000">
    <property type="protein sequence ID" value="ETV92409.1"/>
    <property type="molecule type" value="Genomic_DNA"/>
</dbReference>
<sequence length="1106" mass="120964">MGKVAPAETPSGAVETRSSMVEKAKLRARVERLGAGKSFFNVTMDDIGDLGVGIRLYFMLTKYTSMLFVVMSLCAAPSAVIHYFGHGVTEATKDPLGLNYLSLANEGINPEYVPANCTYMGGTMDCSLRTIDTPLTTSPKMGAYIATICDCTYSLVFVAYIVFMSHRCRAIVAAHAKDNITPAKYAVYVRGFPRDATEAEIMAHFSALYDLSQPAQYFPMWLGCFGRRRRVKSRRPGDASRSKRSFEPVADVSHVDGNDLYMQSWVAQVSIARPIGTFLRLFLALETLTQKIAMLEATIAEYKTHPRRFHKRLPRAQLDLAALQTQLETKTSNMTALRTQGIQRLHECECAFVVFNHVESQQQCMADYRTSHSWWKRWFQPTALRFRGIHALKVSAAPEPSNIVWENLETSAVERFARRSLTNVVTFVLLIVSCAIISLAQGAQQTFNKPGPANICAKILDVYQGPSYDGAAAADWTLHWNASVVCPAAGSFEITYNQSATPFPATVPTFNDVAGPSANLTRCTSGCFTPGLTTCGTLPCFTTDYNYTATTNRAVDNACESYDSSSIVLCYCKPKLEAYIALDGLYHGPKKLWQVEVPCREYITAFLTKNGLLVAAAVTVILVNTALRGVFYAFGGFERHSSESNTAAAVVVKLFFAQWINTAVIVLLVNAQLGNVPILHFFLSGKLTDMERGWYTSVGAGITLTMLVNVATPHVGPVLAAYVILPVKRGIQQFTTVTSSEMNALFANPAFDISVRYPVVLNTIFVTFMYAGGMPALLPLGAVSCFLNYAVDKLMLMKLYRVRTAYDQALGNLALTLFPWMLLVHLGFSAWSYGVSSLLESDLLHVAALAQQATSALATVESSFTGQDDANATTSADAAAIDPTEQLHEMLLAQLETVADPTLAQLLGGVLKAYSKIVRVNTFPVFFLFVLVLLYLLLHRVLAPVFHVTVGVMFKFGSLLLGKVRRSRVRVAAAAVGQTAPAFTALFERPLAADEVDGARDDGEKAAAMAKKTVDTARGFQVDAGRGMVICRGADGERLRSWQATSAPVKTYAIEKNPKYTTAVAKLLEANQRLRTADAFPQQTPIPHHDMRPPEAATCRAPFLAS</sequence>
<dbReference type="RefSeq" id="XP_008878960.1">
    <property type="nucleotide sequence ID" value="XM_008880738.1"/>
</dbReference>
<dbReference type="GO" id="GO:0005227">
    <property type="term" value="F:calcium-activated cation channel activity"/>
    <property type="evidence" value="ECO:0007669"/>
    <property type="project" value="InterPro"/>
</dbReference>
<evidence type="ECO:0000259" key="4">
    <source>
        <dbReference type="Pfam" id="PF14703"/>
    </source>
</evidence>
<dbReference type="PANTHER" id="PTHR13018:SF135">
    <property type="entry name" value="CSC1_OSCA1-LIKE 7TM REGION DOMAIN-CONTAINING PROTEIN"/>
    <property type="match status" value="1"/>
</dbReference>
<feature type="transmembrane region" description="Helical" evidence="3">
    <location>
        <begin position="647"/>
        <end position="673"/>
    </location>
</feature>
<feature type="transmembrane region" description="Helical" evidence="3">
    <location>
        <begin position="143"/>
        <end position="163"/>
    </location>
</feature>
<proteinExistence type="predicted"/>
<dbReference type="InterPro" id="IPR027815">
    <property type="entry name" value="CSC1/OSCA1-like_cyt"/>
</dbReference>
<keyword evidence="1" id="KW-0175">Coiled coil</keyword>
<keyword evidence="3" id="KW-0812">Transmembrane</keyword>
<reference evidence="5" key="1">
    <citation type="submission" date="2013-12" db="EMBL/GenBank/DDBJ databases">
        <title>The Genome Sequence of Aphanomyces invadans NJM9701.</title>
        <authorList>
            <consortium name="The Broad Institute Genomics Platform"/>
            <person name="Russ C."/>
            <person name="Tyler B."/>
            <person name="van West P."/>
            <person name="Dieguez-Uribeondo J."/>
            <person name="Young S.K."/>
            <person name="Zeng Q."/>
            <person name="Gargeya S."/>
            <person name="Fitzgerald M."/>
            <person name="Abouelleil A."/>
            <person name="Alvarado L."/>
            <person name="Chapman S.B."/>
            <person name="Gainer-Dewar J."/>
            <person name="Goldberg J."/>
            <person name="Griggs A."/>
            <person name="Gujja S."/>
            <person name="Hansen M."/>
            <person name="Howarth C."/>
            <person name="Imamovic A."/>
            <person name="Ireland A."/>
            <person name="Larimer J."/>
            <person name="McCowan C."/>
            <person name="Murphy C."/>
            <person name="Pearson M."/>
            <person name="Poon T.W."/>
            <person name="Priest M."/>
            <person name="Roberts A."/>
            <person name="Saif S."/>
            <person name="Shea T."/>
            <person name="Sykes S."/>
            <person name="Wortman J."/>
            <person name="Nusbaum C."/>
            <person name="Birren B."/>
        </authorList>
    </citation>
    <scope>NUCLEOTIDE SEQUENCE [LARGE SCALE GENOMIC DNA]</scope>
    <source>
        <strain evidence="5">NJM9701</strain>
    </source>
</reference>
<name>A0A024TEJ7_9STRA</name>
<dbReference type="PANTHER" id="PTHR13018">
    <property type="entry name" value="PROBABLE MEMBRANE PROTEIN DUF221-RELATED"/>
    <property type="match status" value="1"/>
</dbReference>
<dbReference type="GeneID" id="20090345"/>
<gene>
    <name evidence="5" type="ORF">H310_13295</name>
</gene>
<protein>
    <recommendedName>
        <fullName evidence="4">CSC1/OSCA1-like cytosolic domain-containing protein</fullName>
    </recommendedName>
</protein>
<evidence type="ECO:0000313" key="5">
    <source>
        <dbReference type="EMBL" id="ETV92409.1"/>
    </source>
</evidence>
<evidence type="ECO:0000256" key="3">
    <source>
        <dbReference type="SAM" id="Phobius"/>
    </source>
</evidence>